<name>A0ACC0WZ97_9ROSI</name>
<proteinExistence type="predicted"/>
<keyword evidence="2" id="KW-1185">Reference proteome</keyword>
<dbReference type="Proteomes" id="UP001163603">
    <property type="component" value="Chromosome 15"/>
</dbReference>
<reference evidence="2" key="1">
    <citation type="journal article" date="2023" name="G3 (Bethesda)">
        <title>Genome assembly and association tests identify interacting loci associated with vigor, precocity, and sex in interspecific pistachio rootstocks.</title>
        <authorList>
            <person name="Palmer W."/>
            <person name="Jacygrad E."/>
            <person name="Sagayaradj S."/>
            <person name="Cavanaugh K."/>
            <person name="Han R."/>
            <person name="Bertier L."/>
            <person name="Beede B."/>
            <person name="Kafkas S."/>
            <person name="Golino D."/>
            <person name="Preece J."/>
            <person name="Michelmore R."/>
        </authorList>
    </citation>
    <scope>NUCLEOTIDE SEQUENCE [LARGE SCALE GENOMIC DNA]</scope>
</reference>
<accession>A0ACC0WZ97</accession>
<evidence type="ECO:0000313" key="2">
    <source>
        <dbReference type="Proteomes" id="UP001163603"/>
    </source>
</evidence>
<dbReference type="EMBL" id="CM047750">
    <property type="protein sequence ID" value="KAJ0007240.1"/>
    <property type="molecule type" value="Genomic_DNA"/>
</dbReference>
<organism evidence="1 2">
    <name type="scientific">Pistacia integerrima</name>
    <dbReference type="NCBI Taxonomy" id="434235"/>
    <lineage>
        <taxon>Eukaryota</taxon>
        <taxon>Viridiplantae</taxon>
        <taxon>Streptophyta</taxon>
        <taxon>Embryophyta</taxon>
        <taxon>Tracheophyta</taxon>
        <taxon>Spermatophyta</taxon>
        <taxon>Magnoliopsida</taxon>
        <taxon>eudicotyledons</taxon>
        <taxon>Gunneridae</taxon>
        <taxon>Pentapetalae</taxon>
        <taxon>rosids</taxon>
        <taxon>malvids</taxon>
        <taxon>Sapindales</taxon>
        <taxon>Anacardiaceae</taxon>
        <taxon>Pistacia</taxon>
    </lineage>
</organism>
<protein>
    <submittedName>
        <fullName evidence="1">Uncharacterized protein</fullName>
    </submittedName>
</protein>
<evidence type="ECO:0000313" key="1">
    <source>
        <dbReference type="EMBL" id="KAJ0007240.1"/>
    </source>
</evidence>
<sequence length="648" mass="69653">MAKRKLKSLITSFTPDGDFLAVLYPNGVVKIWSTSNGTLLAEWKQPDGDTVVGYSCIACSFVGKKRRKERGTCLLALGTSEGEILVIDVFTGETKWKSTGHHSGYVALIHINAPILIFSPHLCSGLAGLAFANNGRSLHVVGRSGMASKMKSESGEVIEEFGASKKPISSLAFSCDEKIFALASDKLRVLSMENGKEVLKFVYDVGQVQYLSISDDAKTIVTSGSGEKHLQVWNCDFSSKSASSGPGLLMRHPPLAIQCKNSTNDEGSKVILAVSESGAAYVWNLKIISKDEEINPTKITVKATKGDADLQNSVNVKKSRTSIIAARLTAVEADGQVTALISYGSIDSPQFSLVKISNPGENIVITDGDATETIRENGIPTGKESEAATASAQTKKGSKKRAASDPDLATTRSVVDSGHGEDMDGVIDDDLNEPTMGEKLANLNLLDNDKSKGHEIQESVPAKPPSADSVNVLLKQALHADDRALLLECLYNQDNKVIANSISQLKPADVLKLLHSLVSIIQSRGAVLACALPWLKSLLIQHASGIMSQESSLLALNTLYQLIESRVSTFQSALQISSCLDFLYSEIVDEGLEENDAVIPVIYEDKDTDEEESEDAMDTDQDNEDEEKEDNEEAGGISDFEGSDGMSD</sequence>
<gene>
    <name evidence="1" type="ORF">Pint_30062</name>
</gene>
<comment type="caution">
    <text evidence="1">The sequence shown here is derived from an EMBL/GenBank/DDBJ whole genome shotgun (WGS) entry which is preliminary data.</text>
</comment>